<proteinExistence type="predicted"/>
<accession>A0AAV5JJR1</accession>
<dbReference type="Proteomes" id="UP001054252">
    <property type="component" value="Unassembled WGS sequence"/>
</dbReference>
<sequence>MYMSLLCWTQVMISRAQLTTKQDVRKMHLSSETASKKKLKMQVNFEKLKAVKNRMSLELNAQVDWLNPIALFGIEKMMINPYVRYFLHPVHLQQEDIGRMQGQNCGVRSCAD</sequence>
<evidence type="ECO:0000313" key="1">
    <source>
        <dbReference type="EMBL" id="GKV14779.1"/>
    </source>
</evidence>
<organism evidence="1 2">
    <name type="scientific">Rubroshorea leprosula</name>
    <dbReference type="NCBI Taxonomy" id="152421"/>
    <lineage>
        <taxon>Eukaryota</taxon>
        <taxon>Viridiplantae</taxon>
        <taxon>Streptophyta</taxon>
        <taxon>Embryophyta</taxon>
        <taxon>Tracheophyta</taxon>
        <taxon>Spermatophyta</taxon>
        <taxon>Magnoliopsida</taxon>
        <taxon>eudicotyledons</taxon>
        <taxon>Gunneridae</taxon>
        <taxon>Pentapetalae</taxon>
        <taxon>rosids</taxon>
        <taxon>malvids</taxon>
        <taxon>Malvales</taxon>
        <taxon>Dipterocarpaceae</taxon>
        <taxon>Rubroshorea</taxon>
    </lineage>
</organism>
<gene>
    <name evidence="1" type="ORF">SLEP1_g25599</name>
</gene>
<comment type="caution">
    <text evidence="1">The sequence shown here is derived from an EMBL/GenBank/DDBJ whole genome shotgun (WGS) entry which is preliminary data.</text>
</comment>
<keyword evidence="2" id="KW-1185">Reference proteome</keyword>
<reference evidence="1 2" key="1">
    <citation type="journal article" date="2021" name="Commun. Biol.">
        <title>The genome of Shorea leprosula (Dipterocarpaceae) highlights the ecological relevance of drought in aseasonal tropical rainforests.</title>
        <authorList>
            <person name="Ng K.K.S."/>
            <person name="Kobayashi M.J."/>
            <person name="Fawcett J.A."/>
            <person name="Hatakeyama M."/>
            <person name="Paape T."/>
            <person name="Ng C.H."/>
            <person name="Ang C.C."/>
            <person name="Tnah L.H."/>
            <person name="Lee C.T."/>
            <person name="Nishiyama T."/>
            <person name="Sese J."/>
            <person name="O'Brien M.J."/>
            <person name="Copetti D."/>
            <person name="Mohd Noor M.I."/>
            <person name="Ong R.C."/>
            <person name="Putra M."/>
            <person name="Sireger I.Z."/>
            <person name="Indrioko S."/>
            <person name="Kosugi Y."/>
            <person name="Izuno A."/>
            <person name="Isagi Y."/>
            <person name="Lee S.L."/>
            <person name="Shimizu K.K."/>
        </authorList>
    </citation>
    <scope>NUCLEOTIDE SEQUENCE [LARGE SCALE GENOMIC DNA]</scope>
    <source>
        <strain evidence="1">214</strain>
    </source>
</reference>
<protein>
    <submittedName>
        <fullName evidence="1">Uncharacterized protein</fullName>
    </submittedName>
</protein>
<evidence type="ECO:0000313" key="2">
    <source>
        <dbReference type="Proteomes" id="UP001054252"/>
    </source>
</evidence>
<dbReference type="EMBL" id="BPVZ01000041">
    <property type="protein sequence ID" value="GKV14779.1"/>
    <property type="molecule type" value="Genomic_DNA"/>
</dbReference>
<name>A0AAV5JJR1_9ROSI</name>
<dbReference type="AlphaFoldDB" id="A0AAV5JJR1"/>